<evidence type="ECO:0000313" key="3">
    <source>
        <dbReference type="EMBL" id="GAA2059479.1"/>
    </source>
</evidence>
<feature type="region of interest" description="Disordered" evidence="1">
    <location>
        <begin position="17"/>
        <end position="126"/>
    </location>
</feature>
<dbReference type="Proteomes" id="UP001403094">
    <property type="component" value="Unassembled WGS sequence"/>
</dbReference>
<evidence type="ECO:0000313" key="4">
    <source>
        <dbReference type="Proteomes" id="UP001403094"/>
    </source>
</evidence>
<feature type="chain" id="PRO_5045982652" description="Lipoprotein" evidence="2">
    <location>
        <begin position="22"/>
        <end position="149"/>
    </location>
</feature>
<protein>
    <recommendedName>
        <fullName evidence="5">Lipoprotein</fullName>
    </recommendedName>
</protein>
<sequence length="149" mass="15475">MTKPTVLATAAALLLSGGCVAPPTDPAPGHHPHNSRSDPGLIPAPRPAEDLTPPEPRQDLTPATPLTPRPAPPDPGPLPTPAGRGPAQRPDPERHRVPPQYPRPLSPPALPPATGNLPPVPPGLAAGCDLALESAPDLRRWCRDLYGGR</sequence>
<dbReference type="PROSITE" id="PS51257">
    <property type="entry name" value="PROKAR_LIPOPROTEIN"/>
    <property type="match status" value="1"/>
</dbReference>
<accession>A0ABN2VDM9</accession>
<reference evidence="3 4" key="1">
    <citation type="journal article" date="2019" name="Int. J. Syst. Evol. Microbiol.">
        <title>The Global Catalogue of Microorganisms (GCM) 10K type strain sequencing project: providing services to taxonomists for standard genome sequencing and annotation.</title>
        <authorList>
            <consortium name="The Broad Institute Genomics Platform"/>
            <consortium name="The Broad Institute Genome Sequencing Center for Infectious Disease"/>
            <person name="Wu L."/>
            <person name="Ma J."/>
        </authorList>
    </citation>
    <scope>NUCLEOTIDE SEQUENCE [LARGE SCALE GENOMIC DNA]</scope>
    <source>
        <strain evidence="3 4">JCM 14549</strain>
    </source>
</reference>
<gene>
    <name evidence="3" type="ORF">GCM10009757_40760</name>
</gene>
<organism evidence="3 4">
    <name type="scientific">Streptomyces cheonanensis</name>
    <dbReference type="NCBI Taxonomy" id="312720"/>
    <lineage>
        <taxon>Bacteria</taxon>
        <taxon>Bacillati</taxon>
        <taxon>Actinomycetota</taxon>
        <taxon>Actinomycetes</taxon>
        <taxon>Kitasatosporales</taxon>
        <taxon>Streptomycetaceae</taxon>
        <taxon>Streptomyces</taxon>
    </lineage>
</organism>
<evidence type="ECO:0008006" key="5">
    <source>
        <dbReference type="Google" id="ProtNLM"/>
    </source>
</evidence>
<keyword evidence="2" id="KW-0732">Signal</keyword>
<dbReference type="RefSeq" id="WP_346071306.1">
    <property type="nucleotide sequence ID" value="NZ_BAAANQ010000009.1"/>
</dbReference>
<feature type="compositionally biased region" description="Pro residues" evidence="1">
    <location>
        <begin position="65"/>
        <end position="80"/>
    </location>
</feature>
<feature type="signal peptide" evidence="2">
    <location>
        <begin position="1"/>
        <end position="21"/>
    </location>
</feature>
<keyword evidence="4" id="KW-1185">Reference proteome</keyword>
<name>A0ABN2VDM9_9ACTN</name>
<evidence type="ECO:0000256" key="1">
    <source>
        <dbReference type="SAM" id="MobiDB-lite"/>
    </source>
</evidence>
<evidence type="ECO:0000256" key="2">
    <source>
        <dbReference type="SAM" id="SignalP"/>
    </source>
</evidence>
<dbReference type="EMBL" id="BAAANQ010000009">
    <property type="protein sequence ID" value="GAA2059479.1"/>
    <property type="molecule type" value="Genomic_DNA"/>
</dbReference>
<comment type="caution">
    <text evidence="3">The sequence shown here is derived from an EMBL/GenBank/DDBJ whole genome shotgun (WGS) entry which is preliminary data.</text>
</comment>
<feature type="compositionally biased region" description="Pro residues" evidence="1">
    <location>
        <begin position="99"/>
        <end position="111"/>
    </location>
</feature>
<proteinExistence type="predicted"/>